<protein>
    <submittedName>
        <fullName evidence="2">Anti-sigma factor antagonist</fullName>
    </submittedName>
</protein>
<dbReference type="Gene3D" id="3.30.750.24">
    <property type="entry name" value="STAS domain"/>
    <property type="match status" value="1"/>
</dbReference>
<accession>A0A3M9M8D6</accession>
<dbReference type="CDD" id="cd07043">
    <property type="entry name" value="STAS_anti-anti-sigma_factors"/>
    <property type="match status" value="1"/>
</dbReference>
<dbReference type="EMBL" id="RJJD01000023">
    <property type="protein sequence ID" value="RNI21829.1"/>
    <property type="molecule type" value="Genomic_DNA"/>
</dbReference>
<feature type="domain" description="STAS" evidence="1">
    <location>
        <begin position="1"/>
        <end position="110"/>
    </location>
</feature>
<gene>
    <name evidence="2" type="ORF">EFB08_22040</name>
</gene>
<dbReference type="SUPFAM" id="SSF52091">
    <property type="entry name" value="SpoIIaa-like"/>
    <property type="match status" value="1"/>
</dbReference>
<dbReference type="AlphaFoldDB" id="A0A3M9M8D6"/>
<dbReference type="GO" id="GO:0043856">
    <property type="term" value="F:anti-sigma factor antagonist activity"/>
    <property type="evidence" value="ECO:0007669"/>
    <property type="project" value="TreeGrafter"/>
</dbReference>
<dbReference type="OrthoDB" id="894317at2"/>
<keyword evidence="3" id="KW-1185">Reference proteome</keyword>
<evidence type="ECO:0000313" key="2">
    <source>
        <dbReference type="EMBL" id="RNI21829.1"/>
    </source>
</evidence>
<proteinExistence type="predicted"/>
<dbReference type="Pfam" id="PF01740">
    <property type="entry name" value="STAS"/>
    <property type="match status" value="1"/>
</dbReference>
<dbReference type="InterPro" id="IPR036513">
    <property type="entry name" value="STAS_dom_sf"/>
</dbReference>
<dbReference type="Proteomes" id="UP000272117">
    <property type="component" value="Unassembled WGS sequence"/>
</dbReference>
<evidence type="ECO:0000313" key="3">
    <source>
        <dbReference type="Proteomes" id="UP000272117"/>
    </source>
</evidence>
<comment type="caution">
    <text evidence="2">The sequence shown here is derived from an EMBL/GenBank/DDBJ whole genome shotgun (WGS) entry which is preliminary data.</text>
</comment>
<organism evidence="2 3">
    <name type="scientific">Rufibacter latericius</name>
    <dbReference type="NCBI Taxonomy" id="2487040"/>
    <lineage>
        <taxon>Bacteria</taxon>
        <taxon>Pseudomonadati</taxon>
        <taxon>Bacteroidota</taxon>
        <taxon>Cytophagia</taxon>
        <taxon>Cytophagales</taxon>
        <taxon>Hymenobacteraceae</taxon>
        <taxon>Rufibacter</taxon>
    </lineage>
</organism>
<dbReference type="RefSeq" id="WP_123129153.1">
    <property type="nucleotide sequence ID" value="NZ_RJJD01000023.1"/>
</dbReference>
<dbReference type="InterPro" id="IPR002645">
    <property type="entry name" value="STAS_dom"/>
</dbReference>
<dbReference type="PROSITE" id="PS50801">
    <property type="entry name" value="STAS"/>
    <property type="match status" value="1"/>
</dbReference>
<sequence>MEISTQITSAGLLVFLKGALDSLAEEKAKLQLKALFQFNRKYLFLDFSGVTEVTPTGLRNLLPYVQQVQQQKKELILFNIQENMHALITSSGFDSLVKVVDSLDSAIKYVDRKKGGGN</sequence>
<name>A0A3M9M8D6_9BACT</name>
<evidence type="ECO:0000259" key="1">
    <source>
        <dbReference type="PROSITE" id="PS50801"/>
    </source>
</evidence>
<reference evidence="2 3" key="1">
    <citation type="submission" date="2018-11" db="EMBL/GenBank/DDBJ databases">
        <title>Rufibacter latericius sp. nov., isolated from water in Baiyang Lake.</title>
        <authorList>
            <person name="Yang Y."/>
        </authorList>
    </citation>
    <scope>NUCLEOTIDE SEQUENCE [LARGE SCALE GENOMIC DNA]</scope>
    <source>
        <strain evidence="2 3">R-22-1c-1</strain>
    </source>
</reference>
<dbReference type="PANTHER" id="PTHR33495">
    <property type="entry name" value="ANTI-SIGMA FACTOR ANTAGONIST TM_1081-RELATED-RELATED"/>
    <property type="match status" value="1"/>
</dbReference>